<feature type="repeat" description="TPR" evidence="6">
    <location>
        <begin position="553"/>
        <end position="586"/>
    </location>
</feature>
<feature type="region of interest" description="Disordered" evidence="7">
    <location>
        <begin position="112"/>
        <end position="170"/>
    </location>
</feature>
<evidence type="ECO:0000256" key="4">
    <source>
        <dbReference type="ARBA" id="ARBA00022737"/>
    </source>
</evidence>
<dbReference type="Proteomes" id="UP000245884">
    <property type="component" value="Unassembled WGS sequence"/>
</dbReference>
<dbReference type="AlphaFoldDB" id="A0A316UZG0"/>
<dbReference type="EMBL" id="KZ819663">
    <property type="protein sequence ID" value="PWN29313.1"/>
    <property type="molecule type" value="Genomic_DNA"/>
</dbReference>
<feature type="region of interest" description="Disordered" evidence="7">
    <location>
        <begin position="656"/>
        <end position="678"/>
    </location>
</feature>
<dbReference type="GO" id="GO:0005829">
    <property type="term" value="C:cytosol"/>
    <property type="evidence" value="ECO:0007669"/>
    <property type="project" value="TreeGrafter"/>
</dbReference>
<evidence type="ECO:0000313" key="9">
    <source>
        <dbReference type="Proteomes" id="UP000245884"/>
    </source>
</evidence>
<comment type="subcellular location">
    <subcellularLocation>
        <location evidence="1">Cytoplasm</location>
    </subcellularLocation>
</comment>
<evidence type="ECO:0000256" key="2">
    <source>
        <dbReference type="ARBA" id="ARBA00005348"/>
    </source>
</evidence>
<dbReference type="InterPro" id="IPR024111">
    <property type="entry name" value="PEX5/PEX5L"/>
</dbReference>
<gene>
    <name evidence="8" type="ORF">BDZ90DRAFT_230203</name>
</gene>
<dbReference type="RefSeq" id="XP_025363925.1">
    <property type="nucleotide sequence ID" value="XM_025505384.1"/>
</dbReference>
<evidence type="ECO:0000256" key="7">
    <source>
        <dbReference type="SAM" id="MobiDB-lite"/>
    </source>
</evidence>
<keyword evidence="4" id="KW-0677">Repeat</keyword>
<evidence type="ECO:0000256" key="3">
    <source>
        <dbReference type="ARBA" id="ARBA00022490"/>
    </source>
</evidence>
<dbReference type="GeneID" id="37027207"/>
<evidence type="ECO:0000256" key="5">
    <source>
        <dbReference type="ARBA" id="ARBA00022803"/>
    </source>
</evidence>
<feature type="compositionally biased region" description="Polar residues" evidence="7">
    <location>
        <begin position="35"/>
        <end position="48"/>
    </location>
</feature>
<feature type="compositionally biased region" description="Low complexity" evidence="7">
    <location>
        <begin position="138"/>
        <end position="170"/>
    </location>
</feature>
<dbReference type="SMART" id="SM00028">
    <property type="entry name" value="TPR"/>
    <property type="match status" value="4"/>
</dbReference>
<dbReference type="SUPFAM" id="SSF48452">
    <property type="entry name" value="TPR-like"/>
    <property type="match status" value="1"/>
</dbReference>
<dbReference type="InterPro" id="IPR011990">
    <property type="entry name" value="TPR-like_helical_dom_sf"/>
</dbReference>
<evidence type="ECO:0000256" key="6">
    <source>
        <dbReference type="PROSITE-ProRule" id="PRU00339"/>
    </source>
</evidence>
<feature type="compositionally biased region" description="Basic and acidic residues" evidence="7">
    <location>
        <begin position="245"/>
        <end position="258"/>
    </location>
</feature>
<organism evidence="8 9">
    <name type="scientific">Jaminaea rosea</name>
    <dbReference type="NCBI Taxonomy" id="1569628"/>
    <lineage>
        <taxon>Eukaryota</taxon>
        <taxon>Fungi</taxon>
        <taxon>Dikarya</taxon>
        <taxon>Basidiomycota</taxon>
        <taxon>Ustilaginomycotina</taxon>
        <taxon>Exobasidiomycetes</taxon>
        <taxon>Microstromatales</taxon>
        <taxon>Microstromatales incertae sedis</taxon>
        <taxon>Jaminaea</taxon>
    </lineage>
</organism>
<dbReference type="OrthoDB" id="10006023at2759"/>
<dbReference type="GO" id="GO:0005052">
    <property type="term" value="F:peroxisome matrix targeting signal-1 binding"/>
    <property type="evidence" value="ECO:0007669"/>
    <property type="project" value="TreeGrafter"/>
</dbReference>
<dbReference type="Pfam" id="PF00515">
    <property type="entry name" value="TPR_1"/>
    <property type="match status" value="1"/>
</dbReference>
<keyword evidence="3" id="KW-0963">Cytoplasm</keyword>
<dbReference type="Gene3D" id="1.25.40.10">
    <property type="entry name" value="Tetratricopeptide repeat domain"/>
    <property type="match status" value="1"/>
</dbReference>
<evidence type="ECO:0000313" key="8">
    <source>
        <dbReference type="EMBL" id="PWN29313.1"/>
    </source>
</evidence>
<sequence length="719" mass="76816">MSFLSAAECGASSNPLNQLLKQTQNDRSLQHGDRMQQQQGGPQANAFRQAQGGLGGEQMDANFMRHQAQQLGGGGGAGPAFDFQTMRKEMEMMRASGAPPPSSAAWANEMSARASPGPAGMQHHAPPQMSGGSAWGNQFQQQHQQQPISSPSMAQQQQQQQQGPASSGSSYMNRLAYGGYGGGMMSSYGGGGGMMMNNAPASQQQDKGKSRIVELDNASWEAQFKALDDAQAAAEADAAQASAVDKGKGKAREEAHLESEEDQDAAVRRALDGISDDITAEGRAADDRFQELWNAMKHSTAGDQAEVDEDLAKWEEELNAQNEGVGYRHPGGGIAGGDGGLLETAGWDGSEDKLLEGFGTLGADGYPRLGNYRLSNQNPYMQHADPLAEGLRLLSEGGSLSDATMAFEAATVKPQSGGTGGEANEVDRERRARSEAWRRLGEAQAMNERETQAVRALEEAIRVDEGNLEAYMALAISYINEGYDVAAHSTLQRYIARAYPHLKSDASTLPDLRAVEPEQAPGGQQNPWATLNSVTNSFLAAARENASRSLVDAEVQVGLGVLFYADSSYEKAEDCFRSALEVRPNDFLLWNRLGATLANGGKPEMAIEAYHKALELRPTFTRAIYNLSVSCLNLGAHHEAAEHLLSALALQQTQRLPDAPQGASAGGGGGGPPPLAEAQESHGLWSTLRRIFLAMDRMDLAGKAHVGSSLEGFRGEFDF</sequence>
<evidence type="ECO:0000256" key="1">
    <source>
        <dbReference type="ARBA" id="ARBA00004496"/>
    </source>
</evidence>
<dbReference type="GO" id="GO:0005778">
    <property type="term" value="C:peroxisomal membrane"/>
    <property type="evidence" value="ECO:0007669"/>
    <property type="project" value="TreeGrafter"/>
</dbReference>
<dbReference type="PROSITE" id="PS50005">
    <property type="entry name" value="TPR"/>
    <property type="match status" value="3"/>
</dbReference>
<comment type="similarity">
    <text evidence="2">Belongs to the peroxisomal targeting signal receptor family.</text>
</comment>
<feature type="region of interest" description="Disordered" evidence="7">
    <location>
        <begin position="25"/>
        <end position="49"/>
    </location>
</feature>
<dbReference type="GO" id="GO:0016560">
    <property type="term" value="P:protein import into peroxisome matrix, docking"/>
    <property type="evidence" value="ECO:0007669"/>
    <property type="project" value="TreeGrafter"/>
</dbReference>
<dbReference type="STRING" id="1569628.A0A316UZG0"/>
<protein>
    <submittedName>
        <fullName evidence="8">TPR-like protein</fullName>
    </submittedName>
</protein>
<dbReference type="InterPro" id="IPR019734">
    <property type="entry name" value="TPR_rpt"/>
</dbReference>
<keyword evidence="9" id="KW-1185">Reference proteome</keyword>
<keyword evidence="5 6" id="KW-0802">TPR repeat</keyword>
<feature type="repeat" description="TPR" evidence="6">
    <location>
        <begin position="587"/>
        <end position="620"/>
    </location>
</feature>
<feature type="repeat" description="TPR" evidence="6">
    <location>
        <begin position="434"/>
        <end position="467"/>
    </location>
</feature>
<dbReference type="PANTHER" id="PTHR10130:SF9">
    <property type="entry name" value="PEROXISOMAL TARGETING SIGNAL RECEPTOR"/>
    <property type="match status" value="1"/>
</dbReference>
<accession>A0A316UZG0</accession>
<dbReference type="PANTHER" id="PTHR10130">
    <property type="entry name" value="PEROXISOMAL TARGETING SIGNAL 1 RECEPTOR PEX5"/>
    <property type="match status" value="1"/>
</dbReference>
<proteinExistence type="inferred from homology"/>
<feature type="region of interest" description="Disordered" evidence="7">
    <location>
        <begin position="238"/>
        <end position="263"/>
    </location>
</feature>
<name>A0A316UZG0_9BASI</name>
<reference evidence="8 9" key="1">
    <citation type="journal article" date="2018" name="Mol. Biol. Evol.">
        <title>Broad Genomic Sampling Reveals a Smut Pathogenic Ancestry of the Fungal Clade Ustilaginomycotina.</title>
        <authorList>
            <person name="Kijpornyongpan T."/>
            <person name="Mondo S.J."/>
            <person name="Barry K."/>
            <person name="Sandor L."/>
            <person name="Lee J."/>
            <person name="Lipzen A."/>
            <person name="Pangilinan J."/>
            <person name="LaButti K."/>
            <person name="Hainaut M."/>
            <person name="Henrissat B."/>
            <person name="Grigoriev I.V."/>
            <person name="Spatafora J.W."/>
            <person name="Aime M.C."/>
        </authorList>
    </citation>
    <scope>NUCLEOTIDE SEQUENCE [LARGE SCALE GENOMIC DNA]</scope>
    <source>
        <strain evidence="8 9">MCA 5214</strain>
    </source>
</reference>